<evidence type="ECO:0008006" key="5">
    <source>
        <dbReference type="Google" id="ProtNLM"/>
    </source>
</evidence>
<reference evidence="3" key="1">
    <citation type="submission" date="2020-10" db="EMBL/GenBank/DDBJ databases">
        <title>Taxonomic study of unclassified bacteria belonging to the class Ktedonobacteria.</title>
        <authorList>
            <person name="Yabe S."/>
            <person name="Wang C.M."/>
            <person name="Zheng Y."/>
            <person name="Sakai Y."/>
            <person name="Cavaletti L."/>
            <person name="Monciardini P."/>
            <person name="Donadio S."/>
        </authorList>
    </citation>
    <scope>NUCLEOTIDE SEQUENCE</scope>
    <source>
        <strain evidence="3">ID150040</strain>
    </source>
</reference>
<dbReference type="InterPro" id="IPR041644">
    <property type="entry name" value="GNAT_C"/>
</dbReference>
<sequence length="327" mass="37177">MGLGEDFSSWLVELEAIGSVTPSVHLPDKHQVSGLFTRLGVQPADAAEILDAWPALDQSPEWWWLLHHCHLQLVALMDKPFTAHPPQWRPLPQHLGSLGRLFYVYVFLATLPAIRQWHHQRGIPDDVSWATLADLGENLAIHRRMFGVAGLDVPQWLTLHFGGKLYRLARLQFERWRLSPRWAIYSNEGSDNGVTLRPGAPALSVHIPESGGPLSPDICSESFEQARSFFAHHFPEETYNFARCSSWLLDPQLADYLPSTSNIVRFQRRFHLVPGGVDDDLSIIRFVFRRAAFSLDDLPQRTALERAVVAHLRAGEHWQVRSGWLTL</sequence>
<gene>
    <name evidence="3" type="ORF">KSF_012300</name>
</gene>
<evidence type="ECO:0000259" key="1">
    <source>
        <dbReference type="Pfam" id="PF18082"/>
    </source>
</evidence>
<keyword evidence="4" id="KW-1185">Reference proteome</keyword>
<accession>A0A8J3IGP9</accession>
<evidence type="ECO:0000313" key="3">
    <source>
        <dbReference type="EMBL" id="GHO91182.1"/>
    </source>
</evidence>
<dbReference type="Gene3D" id="3.40.630.120">
    <property type="match status" value="1"/>
</dbReference>
<dbReference type="Proteomes" id="UP000597444">
    <property type="component" value="Unassembled WGS sequence"/>
</dbReference>
<evidence type="ECO:0000313" key="4">
    <source>
        <dbReference type="Proteomes" id="UP000597444"/>
    </source>
</evidence>
<dbReference type="Pfam" id="PF18164">
    <property type="entry name" value="GNAT_C"/>
    <property type="match status" value="1"/>
</dbReference>
<organism evidence="3 4">
    <name type="scientific">Reticulibacter mediterranei</name>
    <dbReference type="NCBI Taxonomy" id="2778369"/>
    <lineage>
        <taxon>Bacteria</taxon>
        <taxon>Bacillati</taxon>
        <taxon>Chloroflexota</taxon>
        <taxon>Ktedonobacteria</taxon>
        <taxon>Ktedonobacterales</taxon>
        <taxon>Reticulibacteraceae</taxon>
        <taxon>Reticulibacter</taxon>
    </lineage>
</organism>
<dbReference type="AlphaFoldDB" id="A0A8J3IGP9"/>
<feature type="domain" description="GNAT-like C-terminal" evidence="2">
    <location>
        <begin position="165"/>
        <end position="325"/>
    </location>
</feature>
<name>A0A8J3IGP9_9CHLR</name>
<dbReference type="Pfam" id="PF18082">
    <property type="entry name" value="NAT_N"/>
    <property type="match status" value="1"/>
</dbReference>
<comment type="caution">
    <text evidence="3">The sequence shown here is derived from an EMBL/GenBank/DDBJ whole genome shotgun (WGS) entry which is preliminary data.</text>
</comment>
<dbReference type="InterPro" id="IPR041273">
    <property type="entry name" value="NAT_N"/>
</dbReference>
<dbReference type="EMBL" id="BNJK01000001">
    <property type="protein sequence ID" value="GHO91182.1"/>
    <property type="molecule type" value="Genomic_DNA"/>
</dbReference>
<evidence type="ECO:0000259" key="2">
    <source>
        <dbReference type="Pfam" id="PF18164"/>
    </source>
</evidence>
<proteinExistence type="predicted"/>
<protein>
    <recommendedName>
        <fullName evidence="5">Acyltransferase</fullName>
    </recommendedName>
</protein>
<feature type="domain" description="N-acyltransferase N-terminal" evidence="1">
    <location>
        <begin position="33"/>
        <end position="163"/>
    </location>
</feature>